<dbReference type="Gene3D" id="3.40.50.300">
    <property type="entry name" value="P-loop containing nucleotide triphosphate hydrolases"/>
    <property type="match status" value="2"/>
</dbReference>
<keyword evidence="8" id="KW-1185">Reference proteome</keyword>
<dbReference type="GO" id="GO:0043138">
    <property type="term" value="F:3'-5' DNA helicase activity"/>
    <property type="evidence" value="ECO:0007669"/>
    <property type="project" value="TreeGrafter"/>
</dbReference>
<dbReference type="GO" id="GO:0003677">
    <property type="term" value="F:DNA binding"/>
    <property type="evidence" value="ECO:0007669"/>
    <property type="project" value="InterPro"/>
</dbReference>
<reference evidence="8" key="1">
    <citation type="submission" date="2017-04" db="EMBL/GenBank/DDBJ databases">
        <authorList>
            <person name="Varghese N."/>
            <person name="Submissions S."/>
        </authorList>
    </citation>
    <scope>NUCLEOTIDE SEQUENCE [LARGE SCALE GENOMIC DNA]</scope>
    <source>
        <strain evidence="8">DSM 9293</strain>
    </source>
</reference>
<gene>
    <name evidence="7" type="ORF">SAMN00768000_0287</name>
</gene>
<dbReference type="Proteomes" id="UP000192660">
    <property type="component" value="Unassembled WGS sequence"/>
</dbReference>
<evidence type="ECO:0000256" key="4">
    <source>
        <dbReference type="ARBA" id="ARBA00022840"/>
    </source>
</evidence>
<evidence type="ECO:0000259" key="6">
    <source>
        <dbReference type="Pfam" id="PF25164"/>
    </source>
</evidence>
<dbReference type="GO" id="GO:0005524">
    <property type="term" value="F:ATP binding"/>
    <property type="evidence" value="ECO:0007669"/>
    <property type="project" value="UniProtKB-KW"/>
</dbReference>
<dbReference type="GO" id="GO:0000724">
    <property type="term" value="P:double-strand break repair via homologous recombination"/>
    <property type="evidence" value="ECO:0007669"/>
    <property type="project" value="TreeGrafter"/>
</dbReference>
<keyword evidence="4" id="KW-0067">ATP-binding</keyword>
<dbReference type="InterPro" id="IPR000212">
    <property type="entry name" value="DNA_helicase_UvrD/REP"/>
</dbReference>
<keyword evidence="1" id="KW-0547">Nucleotide-binding</keyword>
<evidence type="ECO:0000256" key="2">
    <source>
        <dbReference type="ARBA" id="ARBA00022801"/>
    </source>
</evidence>
<dbReference type="InterPro" id="IPR014017">
    <property type="entry name" value="DNA_helicase_UvrD-like_C"/>
</dbReference>
<keyword evidence="3 7" id="KW-0347">Helicase</keyword>
<accession>A0A1W1W719</accession>
<dbReference type="Pfam" id="PF13361">
    <property type="entry name" value="UvrD_C"/>
    <property type="match status" value="1"/>
</dbReference>
<dbReference type="OrthoDB" id="9810135at2"/>
<evidence type="ECO:0000313" key="8">
    <source>
        <dbReference type="Proteomes" id="UP000192660"/>
    </source>
</evidence>
<evidence type="ECO:0000256" key="3">
    <source>
        <dbReference type="ARBA" id="ARBA00022806"/>
    </source>
</evidence>
<dbReference type="Pfam" id="PF13245">
    <property type="entry name" value="AAA_19"/>
    <property type="match status" value="1"/>
</dbReference>
<name>A0A1W1W719_SULTA</name>
<dbReference type="EMBL" id="FWWY01000001">
    <property type="protein sequence ID" value="SMC02076.1"/>
    <property type="molecule type" value="Genomic_DNA"/>
</dbReference>
<feature type="domain" description="UvrD-like helicase C-terminal" evidence="5">
    <location>
        <begin position="688"/>
        <end position="756"/>
    </location>
</feature>
<keyword evidence="2" id="KW-0378">Hydrolase</keyword>
<dbReference type="RefSeq" id="WP_084660804.1">
    <property type="nucleotide sequence ID" value="NZ_FWWY01000001.1"/>
</dbReference>
<dbReference type="InterPro" id="IPR027417">
    <property type="entry name" value="P-loop_NTPase"/>
</dbReference>
<dbReference type="Pfam" id="PF25164">
    <property type="entry name" value="CoiA_N"/>
    <property type="match status" value="1"/>
</dbReference>
<dbReference type="PANTHER" id="PTHR11070">
    <property type="entry name" value="UVRD / RECB / PCRA DNA HELICASE FAMILY MEMBER"/>
    <property type="match status" value="1"/>
</dbReference>
<dbReference type="SUPFAM" id="SSF52540">
    <property type="entry name" value="P-loop containing nucleoside triphosphate hydrolases"/>
    <property type="match status" value="1"/>
</dbReference>
<organism evidence="7 8">
    <name type="scientific">Sulfobacillus thermosulfidooxidans (strain DSM 9293 / VKM B-1269 / AT-1)</name>
    <dbReference type="NCBI Taxonomy" id="929705"/>
    <lineage>
        <taxon>Bacteria</taxon>
        <taxon>Bacillati</taxon>
        <taxon>Bacillota</taxon>
        <taxon>Clostridia</taxon>
        <taxon>Eubacteriales</taxon>
        <taxon>Clostridiales Family XVII. Incertae Sedis</taxon>
        <taxon>Sulfobacillus</taxon>
    </lineage>
</organism>
<dbReference type="PANTHER" id="PTHR11070:SF30">
    <property type="entry name" value="F-BOX DNA HELICASE 1"/>
    <property type="match status" value="1"/>
</dbReference>
<evidence type="ECO:0000313" key="7">
    <source>
        <dbReference type="EMBL" id="SMC02076.1"/>
    </source>
</evidence>
<feature type="domain" description="Competence protein CoiA-like N-terminal" evidence="6">
    <location>
        <begin position="34"/>
        <end position="70"/>
    </location>
</feature>
<dbReference type="AlphaFoldDB" id="A0A1W1W719"/>
<evidence type="ECO:0000259" key="5">
    <source>
        <dbReference type="Pfam" id="PF13361"/>
    </source>
</evidence>
<protein>
    <submittedName>
        <fullName evidence="7">UvrD/REP helicase N-terminal domain-containing protein</fullName>
    </submittedName>
</protein>
<evidence type="ECO:0000256" key="1">
    <source>
        <dbReference type="ARBA" id="ARBA00022741"/>
    </source>
</evidence>
<dbReference type="GO" id="GO:0031297">
    <property type="term" value="P:replication fork processing"/>
    <property type="evidence" value="ECO:0007669"/>
    <property type="project" value="TreeGrafter"/>
</dbReference>
<dbReference type="InterPro" id="IPR057253">
    <property type="entry name" value="CoiA-like_N"/>
</dbReference>
<dbReference type="GO" id="GO:0016787">
    <property type="term" value="F:hydrolase activity"/>
    <property type="evidence" value="ECO:0007669"/>
    <property type="project" value="UniProtKB-KW"/>
</dbReference>
<proteinExistence type="predicted"/>
<sequence>MLDSVKPYWETFEVPVAWDSFREPHPVFPSDACKHVKYYCPECRGAVQLRSGSKIRPHFYHVNPNATCSSEGIIHQAAKALLLYWINSGHPLRIAYHCPQCHHEGSYSLPFPNGLTAIQEYQVEPYRGDVVLVDTRGHPHGDLEILSSHPVDDQKATYLPVPWAEFEAELILKCPTVLWPIRSGGGWPQPTDCDHCRPHWIPIDPAVRMIRAKCPRFKAHDVHETICANCRFHQRIHEGSDEIPHVHCSFLPSEAHKWKDETAKMLQEIQTITYRHRNHWKWSYHRGERVRGKNAPEVVELTKEQQQIIAATDSILRVTAYAGTGKTFTLSEMVKNKPHSQILYLAFNKAIIKRAATQMPKHVTLKTIHSLAYNQFKRRKFKVEELTVPTLLRTVRFDWIEKNLRNHHAHAIIDTLHQFWASAENELTSAMLPDYANDTTVFAPDLILRDARRIWGIMQDVNDHRIPITYDGYLKQIAVRAPKLPYDIIIVDEVQDITPAALHWILRQKHAQQVYVGDPFQAIYQFRGAINTLNHIPVTHTYTLTESFRFGSHIAGLASKWITSPDAPALPIAGRGPTLKSREPWQEVILARTNWGVLRMALQIISQNPRARLVFQDGLERYRMNEIAKIWRIWRYGQQEMTSLGLFSRFESLKKTAHDTQNVQYMQWCEIVESLGNQIPQIFQTIRQATVSGEGSFLLTTIHRAKGLEFPKVVLGDDLPDIGTVTIDGNPYLTTSAEERNLWYVAITRAQEQLVLPSREVYTQMFSAKGWAIQDADYIRG</sequence>